<evidence type="ECO:0000313" key="2">
    <source>
        <dbReference type="WBParaSite" id="Hba_01692"/>
    </source>
</evidence>
<evidence type="ECO:0000313" key="1">
    <source>
        <dbReference type="Proteomes" id="UP000095283"/>
    </source>
</evidence>
<sequence length="294" mass="33917">MLFHIYIFTNSEFLTCIIHLLLNIAPLLRSLHHLSSRDLLFLHYQVKNIIFTCYRELKFLSLLTSALNCLGTICEMMTFIQLKPLLEEIILYVKVWRLGWLKMDMLSKVHSPPQNEIAPALELFEGIVNTLLHVYGAFQSIECKQAVCLYTIFISAILSKICFILRVMCELLRGGIIYTMADPKKILFEAVMVQLHDPSSGNKELLREVLYVAIELLNHIDNNNAIEGECNIYLFSFFRLILNKDVKFKKIYILLSTSGYTVKRNADVLKRSRKALMNFLVTARGIRVMDDLAS</sequence>
<proteinExistence type="predicted"/>
<dbReference type="AlphaFoldDB" id="A0A1I7WAI5"/>
<organism evidence="1 2">
    <name type="scientific">Heterorhabditis bacteriophora</name>
    <name type="common">Entomopathogenic nematode worm</name>
    <dbReference type="NCBI Taxonomy" id="37862"/>
    <lineage>
        <taxon>Eukaryota</taxon>
        <taxon>Metazoa</taxon>
        <taxon>Ecdysozoa</taxon>
        <taxon>Nematoda</taxon>
        <taxon>Chromadorea</taxon>
        <taxon>Rhabditida</taxon>
        <taxon>Rhabditina</taxon>
        <taxon>Rhabditomorpha</taxon>
        <taxon>Strongyloidea</taxon>
        <taxon>Heterorhabditidae</taxon>
        <taxon>Heterorhabditis</taxon>
    </lineage>
</organism>
<dbReference type="WBParaSite" id="Hba_01692">
    <property type="protein sequence ID" value="Hba_01692"/>
    <property type="gene ID" value="Hba_01692"/>
</dbReference>
<accession>A0A1I7WAI5</accession>
<reference evidence="2" key="1">
    <citation type="submission" date="2016-11" db="UniProtKB">
        <authorList>
            <consortium name="WormBaseParasite"/>
        </authorList>
    </citation>
    <scope>IDENTIFICATION</scope>
</reference>
<protein>
    <submittedName>
        <fullName evidence="2">DUF4704 domain-containing protein</fullName>
    </submittedName>
</protein>
<name>A0A1I7WAI5_HETBA</name>
<keyword evidence="1" id="KW-1185">Reference proteome</keyword>
<dbReference type="Proteomes" id="UP000095283">
    <property type="component" value="Unplaced"/>
</dbReference>